<reference evidence="1 2" key="1">
    <citation type="journal article" date="2019" name="J Genomics">
        <title>The Draft Genome of a Hydrogen-producing Cyanobacterium, Arthrospira platensis NIES-46.</title>
        <authorList>
            <person name="Suzuki S."/>
            <person name="Yamaguchi H."/>
            <person name="Kawachi M."/>
        </authorList>
    </citation>
    <scope>NUCLEOTIDE SEQUENCE [LARGE SCALE GENOMIC DNA]</scope>
    <source>
        <strain evidence="1 2">NIES-46</strain>
    </source>
</reference>
<evidence type="ECO:0000313" key="2">
    <source>
        <dbReference type="Proteomes" id="UP000326169"/>
    </source>
</evidence>
<dbReference type="Proteomes" id="UP000326169">
    <property type="component" value="Unassembled WGS sequence"/>
</dbReference>
<accession>A0A5M3T7M9</accession>
<sequence length="55" mass="5863">MNCTITVVLLISLSTLNLTHLPGQIVRAETSPLFVISTMDTSEDSDDGCDLVNPA</sequence>
<organism evidence="1 2">
    <name type="scientific">Limnospira platensis NIES-46</name>
    <dbReference type="NCBI Taxonomy" id="1236695"/>
    <lineage>
        <taxon>Bacteria</taxon>
        <taxon>Bacillati</taxon>
        <taxon>Cyanobacteriota</taxon>
        <taxon>Cyanophyceae</taxon>
        <taxon>Oscillatoriophycideae</taxon>
        <taxon>Oscillatoriales</taxon>
        <taxon>Sirenicapillariaceae</taxon>
        <taxon>Limnospira</taxon>
    </lineage>
</organism>
<evidence type="ECO:0000313" key="1">
    <source>
        <dbReference type="EMBL" id="GCE94632.1"/>
    </source>
</evidence>
<comment type="caution">
    <text evidence="1">The sequence shown here is derived from an EMBL/GenBank/DDBJ whole genome shotgun (WGS) entry which is preliminary data.</text>
</comment>
<protein>
    <submittedName>
        <fullName evidence="1">Uncharacterized protein</fullName>
    </submittedName>
</protein>
<name>A0A5M3T7M9_LIMPL</name>
<keyword evidence="2" id="KW-1185">Reference proteome</keyword>
<dbReference type="EMBL" id="BIMW01000103">
    <property type="protein sequence ID" value="GCE94632.1"/>
    <property type="molecule type" value="Genomic_DNA"/>
</dbReference>
<proteinExistence type="predicted"/>
<gene>
    <name evidence="1" type="ORF">NIES46_26910</name>
</gene>